<dbReference type="PROSITE" id="PS50908">
    <property type="entry name" value="RWD"/>
    <property type="match status" value="1"/>
</dbReference>
<reference evidence="3 4" key="1">
    <citation type="journal article" date="2011" name="Science">
        <title>Comparative functional genomics of the fission yeasts.</title>
        <authorList>
            <person name="Rhind N."/>
            <person name="Chen Z."/>
            <person name="Yassour M."/>
            <person name="Thompson D.A."/>
            <person name="Haas B.J."/>
            <person name="Habib N."/>
            <person name="Wapinski I."/>
            <person name="Roy S."/>
            <person name="Lin M.F."/>
            <person name="Heiman D.I."/>
            <person name="Young S.K."/>
            <person name="Furuya K."/>
            <person name="Guo Y."/>
            <person name="Pidoux A."/>
            <person name="Chen H.M."/>
            <person name="Robbertse B."/>
            <person name="Goldberg J.M."/>
            <person name="Aoki K."/>
            <person name="Bayne E.H."/>
            <person name="Berlin A.M."/>
            <person name="Desjardins C.A."/>
            <person name="Dobbs E."/>
            <person name="Dukaj L."/>
            <person name="Fan L."/>
            <person name="FitzGerald M.G."/>
            <person name="French C."/>
            <person name="Gujja S."/>
            <person name="Hansen K."/>
            <person name="Keifenheim D."/>
            <person name="Levin J.Z."/>
            <person name="Mosher R.A."/>
            <person name="Mueller C.A."/>
            <person name="Pfiffner J."/>
            <person name="Priest M."/>
            <person name="Russ C."/>
            <person name="Smialowska A."/>
            <person name="Swoboda P."/>
            <person name="Sykes S.M."/>
            <person name="Vaughn M."/>
            <person name="Vengrova S."/>
            <person name="Yoder R."/>
            <person name="Zeng Q."/>
            <person name="Allshire R."/>
            <person name="Baulcombe D."/>
            <person name="Birren B.W."/>
            <person name="Brown W."/>
            <person name="Ekwall K."/>
            <person name="Kellis M."/>
            <person name="Leatherwood J."/>
            <person name="Levin H."/>
            <person name="Margalit H."/>
            <person name="Martienssen R."/>
            <person name="Nieduszynski C.A."/>
            <person name="Spatafora J.W."/>
            <person name="Friedman N."/>
            <person name="Dalgaard J.Z."/>
            <person name="Baumann P."/>
            <person name="Niki H."/>
            <person name="Regev A."/>
            <person name="Nusbaum C."/>
        </authorList>
    </citation>
    <scope>NUCLEOTIDE SEQUENCE [LARGE SCALE GENOMIC DNA]</scope>
    <source>
        <strain evidence="4">OY26 / ATCC MYA-4695 / CBS 11777 / NBRC 106824 / NRRL Y48691</strain>
    </source>
</reference>
<organism evidence="3 4">
    <name type="scientific">Schizosaccharomyces cryophilus (strain OY26 / ATCC MYA-4695 / CBS 11777 / NBRC 106824 / NRRL Y48691)</name>
    <name type="common">Fission yeast</name>
    <dbReference type="NCBI Taxonomy" id="653667"/>
    <lineage>
        <taxon>Eukaryota</taxon>
        <taxon>Fungi</taxon>
        <taxon>Dikarya</taxon>
        <taxon>Ascomycota</taxon>
        <taxon>Taphrinomycotina</taxon>
        <taxon>Schizosaccharomycetes</taxon>
        <taxon>Schizosaccharomycetales</taxon>
        <taxon>Schizosaccharomycetaceae</taxon>
        <taxon>Schizosaccharomyces</taxon>
    </lineage>
</organism>
<dbReference type="CDD" id="cd23823">
    <property type="entry name" value="RWD_GCN2"/>
    <property type="match status" value="1"/>
</dbReference>
<dbReference type="HOGENOM" id="CLU_084528_0_1_1"/>
<accession>S9VPH7</accession>
<dbReference type="OrthoDB" id="277175at2759"/>
<name>S9VPH7_SCHCR</name>
<dbReference type="InterPro" id="IPR006575">
    <property type="entry name" value="RWD_dom"/>
</dbReference>
<keyword evidence="1" id="KW-0175">Coiled coil</keyword>
<gene>
    <name evidence="3" type="ORF">SPOG_03296</name>
</gene>
<dbReference type="Pfam" id="PF16543">
    <property type="entry name" value="DFRP_C"/>
    <property type="match status" value="1"/>
</dbReference>
<proteinExistence type="predicted"/>
<keyword evidence="4" id="KW-1185">Reference proteome</keyword>
<dbReference type="RefSeq" id="XP_013025163.1">
    <property type="nucleotide sequence ID" value="XM_013169709.1"/>
</dbReference>
<dbReference type="Proteomes" id="UP000015464">
    <property type="component" value="Unassembled WGS sequence"/>
</dbReference>
<dbReference type="PANTHER" id="PTHR12292">
    <property type="entry name" value="RWD DOMAIN-CONTAINING PROTEIN"/>
    <property type="match status" value="1"/>
</dbReference>
<dbReference type="EMBL" id="KE546994">
    <property type="protein sequence ID" value="EPY49823.1"/>
    <property type="molecule type" value="Genomic_DNA"/>
</dbReference>
<dbReference type="GeneID" id="25037613"/>
<evidence type="ECO:0000256" key="1">
    <source>
        <dbReference type="SAM" id="Coils"/>
    </source>
</evidence>
<feature type="coiled-coil region" evidence="1">
    <location>
        <begin position="112"/>
        <end position="139"/>
    </location>
</feature>
<evidence type="ECO:0000313" key="4">
    <source>
        <dbReference type="Proteomes" id="UP000015464"/>
    </source>
</evidence>
<dbReference type="AlphaFoldDB" id="S9VPH7"/>
<dbReference type="SUPFAM" id="SSF54495">
    <property type="entry name" value="UBC-like"/>
    <property type="match status" value="1"/>
</dbReference>
<evidence type="ECO:0000259" key="2">
    <source>
        <dbReference type="PROSITE" id="PS50908"/>
    </source>
</evidence>
<dbReference type="InterPro" id="IPR032378">
    <property type="entry name" value="ZC3H15/TMA46_C"/>
</dbReference>
<dbReference type="STRING" id="653667.S9VPH7"/>
<dbReference type="InterPro" id="IPR040213">
    <property type="entry name" value="GIR2-like"/>
</dbReference>
<dbReference type="SMART" id="SM00591">
    <property type="entry name" value="RWD"/>
    <property type="match status" value="1"/>
</dbReference>
<sequence length="217" mass="25569">MSSAIEEEKEILESIYPDEFQCLDERTFQITQTIDPEESKCSDPPSVIFIATLSDEYPNEIPDTKIRFSPPHRWLGEEQLKRLQEVVNQNAQECLGMAMIFSLCSILKEEVNIVLSEQCEKEEKEIEDIQNREIELENEKFQGTPVTVESFMKWKKEFDIWREEEIRKENEEKLREALNATSNTNARKAILEKKLTGRQLFERNMVKVDDSEDYDHL</sequence>
<feature type="domain" description="RWD" evidence="2">
    <location>
        <begin position="7"/>
        <end position="114"/>
    </location>
</feature>
<protein>
    <submittedName>
        <fullName evidence="3">RWD domain-containing protein</fullName>
    </submittedName>
</protein>
<evidence type="ECO:0000313" key="3">
    <source>
        <dbReference type="EMBL" id="EPY49823.1"/>
    </source>
</evidence>
<dbReference type="eggNOG" id="KOG4018">
    <property type="taxonomic scope" value="Eukaryota"/>
</dbReference>
<dbReference type="Pfam" id="PF05773">
    <property type="entry name" value="RWD"/>
    <property type="match status" value="1"/>
</dbReference>
<dbReference type="OMA" id="QWDEHKK"/>
<dbReference type="Gene3D" id="3.10.110.10">
    <property type="entry name" value="Ubiquitin Conjugating Enzyme"/>
    <property type="match status" value="1"/>
</dbReference>
<dbReference type="InterPro" id="IPR016135">
    <property type="entry name" value="UBQ-conjugating_enzyme/RWD"/>
</dbReference>